<evidence type="ECO:0000256" key="4">
    <source>
        <dbReference type="ARBA" id="ARBA00022692"/>
    </source>
</evidence>
<evidence type="ECO:0000313" key="8">
    <source>
        <dbReference type="EMBL" id="QPM69107.1"/>
    </source>
</evidence>
<proteinExistence type="inferred from homology"/>
<accession>A0A7T1F3P7</accession>
<evidence type="ECO:0000256" key="5">
    <source>
        <dbReference type="ARBA" id="ARBA00022989"/>
    </source>
</evidence>
<dbReference type="PANTHER" id="PTHR43663">
    <property type="entry name" value="CHROMATE TRANSPORT PROTEIN-RELATED"/>
    <property type="match status" value="1"/>
</dbReference>
<keyword evidence="5 7" id="KW-1133">Transmembrane helix</keyword>
<sequence length="174" mass="19270">MIYLQLFLAFIQIGFFSFGGGLAALPLIEKVVVENHHWLGNGEFIELVTISELSPGPIGINSATFTGFKVGGIFGSFIATIAFCLPSVLLVYLVFHFIFYYKKNIFVKKFLLGLRPSVIALMSIAGFSIAEKGISDWFSVVVGIVIFIFIYRKKTDPILLLFLAGISGLVWYRG</sequence>
<dbReference type="InterPro" id="IPR052518">
    <property type="entry name" value="CHR_Transporter"/>
</dbReference>
<evidence type="ECO:0000256" key="7">
    <source>
        <dbReference type="SAM" id="Phobius"/>
    </source>
</evidence>
<feature type="transmembrane region" description="Helical" evidence="7">
    <location>
        <begin position="134"/>
        <end position="151"/>
    </location>
</feature>
<dbReference type="RefSeq" id="WP_218111589.1">
    <property type="nucleotide sequence ID" value="NZ_CP065383.1"/>
</dbReference>
<feature type="transmembrane region" description="Helical" evidence="7">
    <location>
        <begin position="7"/>
        <end position="28"/>
    </location>
</feature>
<dbReference type="GO" id="GO:0005886">
    <property type="term" value="C:plasma membrane"/>
    <property type="evidence" value="ECO:0007669"/>
    <property type="project" value="UniProtKB-SubCell"/>
</dbReference>
<gene>
    <name evidence="8" type="primary">srpC_5</name>
    <name evidence="8" type="ORF">RT761_02335</name>
</gene>
<feature type="transmembrane region" description="Helical" evidence="7">
    <location>
        <begin position="158"/>
        <end position="173"/>
    </location>
</feature>
<protein>
    <submittedName>
        <fullName evidence="8">Putative chromate transport protein</fullName>
    </submittedName>
</protein>
<dbReference type="EMBL" id="CP065383">
    <property type="protein sequence ID" value="QPM69107.1"/>
    <property type="molecule type" value="Genomic_DNA"/>
</dbReference>
<comment type="subcellular location">
    <subcellularLocation>
        <location evidence="1">Cell membrane</location>
        <topology evidence="1">Multi-pass membrane protein</topology>
    </subcellularLocation>
</comment>
<evidence type="ECO:0000256" key="3">
    <source>
        <dbReference type="ARBA" id="ARBA00022475"/>
    </source>
</evidence>
<keyword evidence="6 7" id="KW-0472">Membrane</keyword>
<organism evidence="8 9">
    <name type="scientific">Atribacter laminatus</name>
    <dbReference type="NCBI Taxonomy" id="2847778"/>
    <lineage>
        <taxon>Bacteria</taxon>
        <taxon>Pseudomonadati</taxon>
        <taxon>Atribacterota</taxon>
        <taxon>Atribacteria</taxon>
        <taxon>Atribacterales</taxon>
        <taxon>Atribacteraceae</taxon>
        <taxon>Atribacter</taxon>
    </lineage>
</organism>
<keyword evidence="4 7" id="KW-0812">Transmembrane</keyword>
<reference evidence="8 9" key="1">
    <citation type="journal article" date="2021" name="Nat. Commun.">
        <title>Isolation of a member of the candidate phylum Atribacteria reveals a unique cell membrane structure.</title>
        <authorList>
            <person name="Taiki K."/>
            <person name="Nobu M.K."/>
            <person name="Kusada H."/>
            <person name="Meng X.-Y."/>
            <person name="Hosoki N."/>
            <person name="Uematsu K."/>
            <person name="Yoshioka H."/>
            <person name="Kamagata Y."/>
            <person name="Tamaki H."/>
        </authorList>
    </citation>
    <scope>NUCLEOTIDE SEQUENCE [LARGE SCALE GENOMIC DNA]</scope>
    <source>
        <strain evidence="8 9">RT761</strain>
    </source>
</reference>
<evidence type="ECO:0000256" key="2">
    <source>
        <dbReference type="ARBA" id="ARBA00005262"/>
    </source>
</evidence>
<evidence type="ECO:0000256" key="1">
    <source>
        <dbReference type="ARBA" id="ARBA00004651"/>
    </source>
</evidence>
<dbReference type="KEGG" id="alam:RT761_02335"/>
<feature type="transmembrane region" description="Helical" evidence="7">
    <location>
        <begin position="73"/>
        <end position="98"/>
    </location>
</feature>
<keyword evidence="9" id="KW-1185">Reference proteome</keyword>
<feature type="transmembrane region" description="Helical" evidence="7">
    <location>
        <begin position="110"/>
        <end position="128"/>
    </location>
</feature>
<dbReference type="Proteomes" id="UP000594463">
    <property type="component" value="Chromosome"/>
</dbReference>
<evidence type="ECO:0000313" key="9">
    <source>
        <dbReference type="Proteomes" id="UP000594463"/>
    </source>
</evidence>
<dbReference type="PANTHER" id="PTHR43663:SF1">
    <property type="entry name" value="CHROMATE TRANSPORTER"/>
    <property type="match status" value="1"/>
</dbReference>
<dbReference type="AlphaFoldDB" id="A0A7T1F3P7"/>
<dbReference type="InterPro" id="IPR003370">
    <property type="entry name" value="Chromate_transpt"/>
</dbReference>
<dbReference type="Pfam" id="PF02417">
    <property type="entry name" value="Chromate_transp"/>
    <property type="match status" value="1"/>
</dbReference>
<comment type="similarity">
    <text evidence="2">Belongs to the chromate ion transporter (CHR) (TC 2.A.51) family.</text>
</comment>
<name>A0A7T1F3P7_ATRLM</name>
<evidence type="ECO:0000256" key="6">
    <source>
        <dbReference type="ARBA" id="ARBA00023136"/>
    </source>
</evidence>
<dbReference type="GO" id="GO:0015109">
    <property type="term" value="F:chromate transmembrane transporter activity"/>
    <property type="evidence" value="ECO:0007669"/>
    <property type="project" value="InterPro"/>
</dbReference>
<keyword evidence="3" id="KW-1003">Cell membrane</keyword>